<evidence type="ECO:0000256" key="6">
    <source>
        <dbReference type="PIRSR" id="PIRSR604254-1"/>
    </source>
</evidence>
<reference evidence="9" key="3">
    <citation type="submission" date="2015-06" db="UniProtKB">
        <authorList>
            <consortium name="EnsemblMetazoa"/>
        </authorList>
    </citation>
    <scope>IDENTIFICATION</scope>
</reference>
<evidence type="ECO:0000313" key="9">
    <source>
        <dbReference type="EnsemblMetazoa" id="CapteP222674"/>
    </source>
</evidence>
<accession>R7TXH4</accession>
<comment type="subcellular location">
    <subcellularLocation>
        <location evidence="1">Membrane</location>
        <topology evidence="1">Multi-pass membrane protein</topology>
    </subcellularLocation>
</comment>
<dbReference type="HOGENOM" id="CLU_052356_2_0_1"/>
<gene>
    <name evidence="8" type="ORF">CAPTEDRAFT_222674</name>
</gene>
<dbReference type="GO" id="GO:0046872">
    <property type="term" value="F:metal ion binding"/>
    <property type="evidence" value="ECO:0007669"/>
    <property type="project" value="UniProtKB-KW"/>
</dbReference>
<protein>
    <submittedName>
        <fullName evidence="8 9">Uncharacterized protein</fullName>
    </submittedName>
</protein>
<dbReference type="EnsemblMetazoa" id="CapteT222674">
    <property type="protein sequence ID" value="CapteP222674"/>
    <property type="gene ID" value="CapteG222674"/>
</dbReference>
<dbReference type="PANTHER" id="PTHR20855">
    <property type="entry name" value="ADIPOR/PROGESTIN RECEPTOR-RELATED"/>
    <property type="match status" value="1"/>
</dbReference>
<dbReference type="Proteomes" id="UP000014760">
    <property type="component" value="Unassembled WGS sequence"/>
</dbReference>
<feature type="transmembrane region" description="Helical" evidence="7">
    <location>
        <begin position="125"/>
        <end position="147"/>
    </location>
</feature>
<feature type="binding site" evidence="6">
    <location>
        <position position="277"/>
    </location>
    <ligand>
        <name>Zn(2+)</name>
        <dbReference type="ChEBI" id="CHEBI:29105"/>
    </ligand>
</feature>
<sequence length="352" mass="40102">METLKSFTDRMVASSNGLVPWHEVPEDSREKYILTGYRRPNEGQWLSCIGSAFQWHNETINIWTHLLPAFYFIYFALMALRCEHVPNNSLFAFYGYLLAVCSLFLVSSAAHLCTHCHFLKDIFFMMDYSAISFYGVGASIAVFAYSRPKHQILVDTEEAFLIGIVILAIAASWTSCWTRISQSSLGHLIRTSAYAAPFVYGSMPAVARCFHDISLPPTNITTGHNTGDEALPVIDKYSFIQMYIWHFVLMASAGLVNISRVPECWFPGTFDLIGSSHQWFHVLIFLSIRQQFWFTVSDICVPNRHISASMYGHYFNGWYLLSAFAVTLIALAFIITFSFKNIHEEKPVVKQE</sequence>
<proteinExistence type="inferred from homology"/>
<reference evidence="8 10" key="2">
    <citation type="journal article" date="2013" name="Nature">
        <title>Insights into bilaterian evolution from three spiralian genomes.</title>
        <authorList>
            <person name="Simakov O."/>
            <person name="Marletaz F."/>
            <person name="Cho S.J."/>
            <person name="Edsinger-Gonzales E."/>
            <person name="Havlak P."/>
            <person name="Hellsten U."/>
            <person name="Kuo D.H."/>
            <person name="Larsson T."/>
            <person name="Lv J."/>
            <person name="Arendt D."/>
            <person name="Savage R."/>
            <person name="Osoegawa K."/>
            <person name="de Jong P."/>
            <person name="Grimwood J."/>
            <person name="Chapman J.A."/>
            <person name="Shapiro H."/>
            <person name="Aerts A."/>
            <person name="Otillar R.P."/>
            <person name="Terry A.Y."/>
            <person name="Boore J.L."/>
            <person name="Grigoriev I.V."/>
            <person name="Lindberg D.R."/>
            <person name="Seaver E.C."/>
            <person name="Weisblat D.A."/>
            <person name="Putnam N.H."/>
            <person name="Rokhsar D.S."/>
        </authorList>
    </citation>
    <scope>NUCLEOTIDE SEQUENCE</scope>
    <source>
        <strain evidence="8 10">I ESC-2004</strain>
    </source>
</reference>
<feature type="binding site" evidence="6">
    <location>
        <position position="111"/>
    </location>
    <ligand>
        <name>Zn(2+)</name>
        <dbReference type="ChEBI" id="CHEBI:29105"/>
    </ligand>
</feature>
<evidence type="ECO:0000313" key="8">
    <source>
        <dbReference type="EMBL" id="ELT95675.1"/>
    </source>
</evidence>
<keyword evidence="6" id="KW-0479">Metal-binding</keyword>
<keyword evidence="3 7" id="KW-0812">Transmembrane</keyword>
<dbReference type="STRING" id="283909.R7TXH4"/>
<evidence type="ECO:0000313" key="10">
    <source>
        <dbReference type="Proteomes" id="UP000014760"/>
    </source>
</evidence>
<dbReference type="GO" id="GO:0038023">
    <property type="term" value="F:signaling receptor activity"/>
    <property type="evidence" value="ECO:0007669"/>
    <property type="project" value="TreeGrafter"/>
</dbReference>
<keyword evidence="4 7" id="KW-1133">Transmembrane helix</keyword>
<evidence type="ECO:0000256" key="7">
    <source>
        <dbReference type="SAM" id="Phobius"/>
    </source>
</evidence>
<feature type="transmembrane region" description="Helical" evidence="7">
    <location>
        <begin position="92"/>
        <end position="113"/>
    </location>
</feature>
<dbReference type="EMBL" id="KB309044">
    <property type="protein sequence ID" value="ELT95675.1"/>
    <property type="molecule type" value="Genomic_DNA"/>
</dbReference>
<dbReference type="EMBL" id="AMQN01002386">
    <property type="status" value="NOT_ANNOTATED_CDS"/>
    <property type="molecule type" value="Genomic_DNA"/>
</dbReference>
<dbReference type="GO" id="GO:0016020">
    <property type="term" value="C:membrane"/>
    <property type="evidence" value="ECO:0007669"/>
    <property type="project" value="UniProtKB-SubCell"/>
</dbReference>
<dbReference type="OrthoDB" id="535992at2759"/>
<feature type="transmembrane region" description="Helical" evidence="7">
    <location>
        <begin position="317"/>
        <end position="339"/>
    </location>
</feature>
<evidence type="ECO:0000256" key="3">
    <source>
        <dbReference type="ARBA" id="ARBA00022692"/>
    </source>
</evidence>
<name>R7TXH4_CAPTE</name>
<organism evidence="8">
    <name type="scientific">Capitella teleta</name>
    <name type="common">Polychaete worm</name>
    <dbReference type="NCBI Taxonomy" id="283909"/>
    <lineage>
        <taxon>Eukaryota</taxon>
        <taxon>Metazoa</taxon>
        <taxon>Spiralia</taxon>
        <taxon>Lophotrochozoa</taxon>
        <taxon>Annelida</taxon>
        <taxon>Polychaeta</taxon>
        <taxon>Sedentaria</taxon>
        <taxon>Scolecida</taxon>
        <taxon>Capitellidae</taxon>
        <taxon>Capitella</taxon>
    </lineage>
</organism>
<dbReference type="OMA" id="RSEWCAY"/>
<dbReference type="AlphaFoldDB" id="R7TXH4"/>
<evidence type="ECO:0000256" key="2">
    <source>
        <dbReference type="ARBA" id="ARBA00007018"/>
    </source>
</evidence>
<feature type="transmembrane region" description="Helical" evidence="7">
    <location>
        <begin position="62"/>
        <end position="80"/>
    </location>
</feature>
<feature type="binding site" evidence="6">
    <location>
        <position position="281"/>
    </location>
    <ligand>
        <name>Zn(2+)</name>
        <dbReference type="ChEBI" id="CHEBI:29105"/>
    </ligand>
</feature>
<keyword evidence="5 7" id="KW-0472">Membrane</keyword>
<dbReference type="PANTHER" id="PTHR20855:SF52">
    <property type="entry name" value="ADIPONECTIN RECEPTOR PROTEIN"/>
    <property type="match status" value="1"/>
</dbReference>
<evidence type="ECO:0000256" key="5">
    <source>
        <dbReference type="ARBA" id="ARBA00023136"/>
    </source>
</evidence>
<dbReference type="InterPro" id="IPR004254">
    <property type="entry name" value="AdipoR/HlyIII-related"/>
</dbReference>
<reference evidence="10" key="1">
    <citation type="submission" date="2012-12" db="EMBL/GenBank/DDBJ databases">
        <authorList>
            <person name="Hellsten U."/>
            <person name="Grimwood J."/>
            <person name="Chapman J.A."/>
            <person name="Shapiro H."/>
            <person name="Aerts A."/>
            <person name="Otillar R.P."/>
            <person name="Terry A.Y."/>
            <person name="Boore J.L."/>
            <person name="Simakov O."/>
            <person name="Marletaz F."/>
            <person name="Cho S.-J."/>
            <person name="Edsinger-Gonzales E."/>
            <person name="Havlak P."/>
            <person name="Kuo D.-H."/>
            <person name="Larsson T."/>
            <person name="Lv J."/>
            <person name="Arendt D."/>
            <person name="Savage R."/>
            <person name="Osoegawa K."/>
            <person name="de Jong P."/>
            <person name="Lindberg D.R."/>
            <person name="Seaver E.C."/>
            <person name="Weisblat D.A."/>
            <person name="Putnam N.H."/>
            <person name="Grigoriev I.V."/>
            <person name="Rokhsar D.S."/>
        </authorList>
    </citation>
    <scope>NUCLEOTIDE SEQUENCE</scope>
    <source>
        <strain evidence="10">I ESC-2004</strain>
    </source>
</reference>
<evidence type="ECO:0000256" key="4">
    <source>
        <dbReference type="ARBA" id="ARBA00022989"/>
    </source>
</evidence>
<dbReference type="Pfam" id="PF03006">
    <property type="entry name" value="HlyIII"/>
    <property type="match status" value="1"/>
</dbReference>
<keyword evidence="6" id="KW-0862">Zinc</keyword>
<comment type="similarity">
    <text evidence="2">Belongs to the ADIPOR family.</text>
</comment>
<evidence type="ECO:0000256" key="1">
    <source>
        <dbReference type="ARBA" id="ARBA00004141"/>
    </source>
</evidence>
<keyword evidence="10" id="KW-1185">Reference proteome</keyword>
<feature type="transmembrane region" description="Helical" evidence="7">
    <location>
        <begin position="159"/>
        <end position="180"/>
    </location>
</feature>